<gene>
    <name evidence="2" type="ORF">ACFOWM_02815</name>
</gene>
<keyword evidence="1" id="KW-0812">Transmembrane</keyword>
<comment type="caution">
    <text evidence="2">The sequence shown here is derived from an EMBL/GenBank/DDBJ whole genome shotgun (WGS) entry which is preliminary data.</text>
</comment>
<dbReference type="RefSeq" id="WP_379706808.1">
    <property type="nucleotide sequence ID" value="NZ_JBHSCZ010000001.1"/>
</dbReference>
<accession>A0ABV8QPR9</accession>
<name>A0ABV8QPR9_9BACT</name>
<dbReference type="Proteomes" id="UP001595907">
    <property type="component" value="Unassembled WGS sequence"/>
</dbReference>
<proteinExistence type="predicted"/>
<protein>
    <submittedName>
        <fullName evidence="2">Uncharacterized protein</fullName>
    </submittedName>
</protein>
<evidence type="ECO:0000313" key="2">
    <source>
        <dbReference type="EMBL" id="MFC4261798.1"/>
    </source>
</evidence>
<keyword evidence="1" id="KW-1133">Transmembrane helix</keyword>
<organism evidence="2 3">
    <name type="scientific">Ferruginibacter yonginensis</name>
    <dbReference type="NCBI Taxonomy" id="1310416"/>
    <lineage>
        <taxon>Bacteria</taxon>
        <taxon>Pseudomonadati</taxon>
        <taxon>Bacteroidota</taxon>
        <taxon>Chitinophagia</taxon>
        <taxon>Chitinophagales</taxon>
        <taxon>Chitinophagaceae</taxon>
        <taxon>Ferruginibacter</taxon>
    </lineage>
</organism>
<dbReference type="EMBL" id="JBHSCZ010000001">
    <property type="protein sequence ID" value="MFC4261798.1"/>
    <property type="molecule type" value="Genomic_DNA"/>
</dbReference>
<keyword evidence="1" id="KW-0472">Membrane</keyword>
<feature type="transmembrane region" description="Helical" evidence="1">
    <location>
        <begin position="90"/>
        <end position="112"/>
    </location>
</feature>
<evidence type="ECO:0000313" key="3">
    <source>
        <dbReference type="Proteomes" id="UP001595907"/>
    </source>
</evidence>
<keyword evidence="3" id="KW-1185">Reference proteome</keyword>
<evidence type="ECO:0000256" key="1">
    <source>
        <dbReference type="SAM" id="Phobius"/>
    </source>
</evidence>
<reference evidence="3" key="1">
    <citation type="journal article" date="2019" name="Int. J. Syst. Evol. Microbiol.">
        <title>The Global Catalogue of Microorganisms (GCM) 10K type strain sequencing project: providing services to taxonomists for standard genome sequencing and annotation.</title>
        <authorList>
            <consortium name="The Broad Institute Genomics Platform"/>
            <consortium name="The Broad Institute Genome Sequencing Center for Infectious Disease"/>
            <person name="Wu L."/>
            <person name="Ma J."/>
        </authorList>
    </citation>
    <scope>NUCLEOTIDE SEQUENCE [LARGE SCALE GENOMIC DNA]</scope>
    <source>
        <strain evidence="3">CECT 8289</strain>
    </source>
</reference>
<feature type="transmembrane region" description="Helical" evidence="1">
    <location>
        <begin position="64"/>
        <end position="84"/>
    </location>
</feature>
<sequence>MKDFLKDDNLEIDRLHLLAKSMLQSGMVNKRVIEKLQAEEGITSYYAQQIVENIQSEKNDKQNIIKLIVMGLFTIIAGIGMYIFSYVITLTLGVGFIIVYWGLVVAGIGMLVKAYGIYKNLPSYATSK</sequence>